<name>A0A1V1PCI5_9BACT</name>
<evidence type="ECO:0000313" key="2">
    <source>
        <dbReference type="EMBL" id="ETR72629.1"/>
    </source>
</evidence>
<dbReference type="Pfam" id="PF00497">
    <property type="entry name" value="SBP_bac_3"/>
    <property type="match status" value="1"/>
</dbReference>
<evidence type="ECO:0000313" key="3">
    <source>
        <dbReference type="Proteomes" id="UP000189670"/>
    </source>
</evidence>
<accession>A0A1V1PCI5</accession>
<proteinExistence type="predicted"/>
<dbReference type="PANTHER" id="PTHR38834:SF3">
    <property type="entry name" value="SOLUTE-BINDING PROTEIN FAMILY 3_N-TERMINAL DOMAIN-CONTAINING PROTEIN"/>
    <property type="match status" value="1"/>
</dbReference>
<reference evidence="3" key="1">
    <citation type="submission" date="2012-11" db="EMBL/GenBank/DDBJ databases">
        <authorList>
            <person name="Lucero-Rivera Y.E."/>
            <person name="Tovar-Ramirez D."/>
        </authorList>
    </citation>
    <scope>NUCLEOTIDE SEQUENCE [LARGE SCALE GENOMIC DNA]</scope>
    <source>
        <strain evidence="3">Araruama</strain>
    </source>
</reference>
<dbReference type="PANTHER" id="PTHR38834">
    <property type="entry name" value="PERIPLASMIC SUBSTRATE BINDING PROTEIN FAMILY 3"/>
    <property type="match status" value="1"/>
</dbReference>
<dbReference type="EMBL" id="ATBP01000128">
    <property type="protein sequence ID" value="ETR72629.1"/>
    <property type="molecule type" value="Genomic_DNA"/>
</dbReference>
<evidence type="ECO:0000259" key="1">
    <source>
        <dbReference type="Pfam" id="PF00497"/>
    </source>
</evidence>
<organism evidence="2 3">
    <name type="scientific">Candidatus Magnetoglobus multicellularis str. Araruama</name>
    <dbReference type="NCBI Taxonomy" id="890399"/>
    <lineage>
        <taxon>Bacteria</taxon>
        <taxon>Pseudomonadati</taxon>
        <taxon>Thermodesulfobacteriota</taxon>
        <taxon>Desulfobacteria</taxon>
        <taxon>Desulfobacterales</taxon>
        <taxon>Desulfobacteraceae</taxon>
        <taxon>Candidatus Magnetoglobus</taxon>
    </lineage>
</organism>
<gene>
    <name evidence="2" type="ORF">OMM_01567</name>
</gene>
<dbReference type="AlphaFoldDB" id="A0A1V1PCI5"/>
<dbReference type="SUPFAM" id="SSF53850">
    <property type="entry name" value="Periplasmic binding protein-like II"/>
    <property type="match status" value="1"/>
</dbReference>
<protein>
    <submittedName>
        <fullName evidence="2">Extracellular solute-binding protein, family 3</fullName>
    </submittedName>
</protein>
<dbReference type="InterPro" id="IPR001638">
    <property type="entry name" value="Solute-binding_3/MltF_N"/>
</dbReference>
<dbReference type="Proteomes" id="UP000189670">
    <property type="component" value="Unassembled WGS sequence"/>
</dbReference>
<dbReference type="Gene3D" id="3.40.190.10">
    <property type="entry name" value="Periplasmic binding protein-like II"/>
    <property type="match status" value="2"/>
</dbReference>
<feature type="domain" description="Solute-binding protein family 3/N-terminal" evidence="1">
    <location>
        <begin position="23"/>
        <end position="245"/>
    </location>
</feature>
<comment type="caution">
    <text evidence="2">The sequence shown here is derived from an EMBL/GenBank/DDBJ whole genome shotgun (WGS) entry which is preliminary data.</text>
</comment>
<sequence>MVFFSLFSAIVTAQTIEDIHWYTEEYPPYNYMENGVLKGIAVDVLVEIWKKVGLKKTTKDINLVPWPRGVKMVKTKPGTCLFSTTLTNERKDVLGWKFVYPIPLINDEPENHVIARKSKHVIFNSVDDLKNYDGTFGIVNGDVGESLLSESGVNAAKFDRTANPISLIKKLEKGRYDVISYSFDTAKTKMKEIGVDPSQYEIVYEFPAKQMGYAFYHSTDAAILKKFQKALDELHSEGTTEKIKRNMQNLKIAQSQAPSWD</sequence>